<sequence>MRSHGPPAPRPPLIRSSPPLTAPPDRAGFGGPEAPGGNVSGSWHVVPWEHEEER</sequence>
<gene>
    <name evidence="2" type="ORF">A4G23_01188</name>
</gene>
<dbReference type="STRING" id="285473.A4G23_01188"/>
<organism evidence="2 3">
    <name type="scientific">Streptomyces rubrolavendulae</name>
    <dbReference type="NCBI Taxonomy" id="285473"/>
    <lineage>
        <taxon>Bacteria</taxon>
        <taxon>Bacillati</taxon>
        <taxon>Actinomycetota</taxon>
        <taxon>Actinomycetes</taxon>
        <taxon>Kitasatosporales</taxon>
        <taxon>Streptomycetaceae</taxon>
        <taxon>Streptomyces</taxon>
    </lineage>
</organism>
<dbReference type="AlphaFoldDB" id="A0A1D8FYU5"/>
<dbReference type="Proteomes" id="UP000095349">
    <property type="component" value="Chromosome"/>
</dbReference>
<protein>
    <submittedName>
        <fullName evidence="2">Uncharacterized protein</fullName>
    </submittedName>
</protein>
<proteinExistence type="predicted"/>
<reference evidence="2 3" key="1">
    <citation type="submission" date="2016-09" db="EMBL/GenBank/DDBJ databases">
        <title>Streptomyces rubrolavendulae MJM4426 Genome sequencing and assembly.</title>
        <authorList>
            <person name="Kim J.-G."/>
        </authorList>
    </citation>
    <scope>NUCLEOTIDE SEQUENCE [LARGE SCALE GENOMIC DNA]</scope>
    <source>
        <strain evidence="2 3">MJM4426</strain>
    </source>
</reference>
<accession>A0A1D8FYU5</accession>
<evidence type="ECO:0000313" key="3">
    <source>
        <dbReference type="Proteomes" id="UP000095349"/>
    </source>
</evidence>
<dbReference type="EMBL" id="CP017316">
    <property type="protein sequence ID" value="AOT58379.1"/>
    <property type="molecule type" value="Genomic_DNA"/>
</dbReference>
<feature type="region of interest" description="Disordered" evidence="1">
    <location>
        <begin position="1"/>
        <end position="54"/>
    </location>
</feature>
<dbReference type="KEGG" id="srn:A4G23_01188"/>
<evidence type="ECO:0000313" key="2">
    <source>
        <dbReference type="EMBL" id="AOT58379.1"/>
    </source>
</evidence>
<feature type="compositionally biased region" description="Pro residues" evidence="1">
    <location>
        <begin position="1"/>
        <end position="12"/>
    </location>
</feature>
<evidence type="ECO:0000256" key="1">
    <source>
        <dbReference type="SAM" id="MobiDB-lite"/>
    </source>
</evidence>
<keyword evidence="3" id="KW-1185">Reference proteome</keyword>
<name>A0A1D8FYU5_9ACTN</name>